<dbReference type="AlphaFoldDB" id="A0A7J3M546"/>
<dbReference type="EMBL" id="DSYZ01000127">
    <property type="protein sequence ID" value="HGT83404.1"/>
    <property type="molecule type" value="Genomic_DNA"/>
</dbReference>
<comment type="caution">
    <text evidence="1">The sequence shown here is derived from an EMBL/GenBank/DDBJ whole genome shotgun (WGS) entry which is preliminary data.</text>
</comment>
<name>A0A7J3M546_ARCFL</name>
<sequence length="88" mass="9867">MDAEKVANALNSRKTAVLGEKISVFGISKELAEELSNLIRFIVDEEEFSGYAVVNGETLVFRKKNEKTILAFVDDEKVMGSIRKLMEL</sequence>
<evidence type="ECO:0000313" key="1">
    <source>
        <dbReference type="EMBL" id="HGT83404.1"/>
    </source>
</evidence>
<accession>A0A7J3M546</accession>
<organism evidence="1">
    <name type="scientific">Archaeoglobus fulgidus</name>
    <dbReference type="NCBI Taxonomy" id="2234"/>
    <lineage>
        <taxon>Archaea</taxon>
        <taxon>Methanobacteriati</taxon>
        <taxon>Methanobacteriota</taxon>
        <taxon>Archaeoglobi</taxon>
        <taxon>Archaeoglobales</taxon>
        <taxon>Archaeoglobaceae</taxon>
        <taxon>Archaeoglobus</taxon>
    </lineage>
</organism>
<protein>
    <submittedName>
        <fullName evidence="1">Uncharacterized protein</fullName>
    </submittedName>
</protein>
<reference evidence="1" key="1">
    <citation type="journal article" date="2020" name="mSystems">
        <title>Genome- and Community-Level Interaction Insights into Carbon Utilization and Element Cycling Functions of Hydrothermarchaeota in Hydrothermal Sediment.</title>
        <authorList>
            <person name="Zhou Z."/>
            <person name="Liu Y."/>
            <person name="Xu W."/>
            <person name="Pan J."/>
            <person name="Luo Z.H."/>
            <person name="Li M."/>
        </authorList>
    </citation>
    <scope>NUCLEOTIDE SEQUENCE [LARGE SCALE GENOMIC DNA]</scope>
    <source>
        <strain evidence="1">SpSt-587</strain>
    </source>
</reference>
<gene>
    <name evidence="1" type="ORF">ENT52_06735</name>
</gene>
<proteinExistence type="predicted"/>